<dbReference type="InterPro" id="IPR042217">
    <property type="entry name" value="T4SS_VirB10/TrbI"/>
</dbReference>
<dbReference type="RefSeq" id="WP_339586469.1">
    <property type="nucleotide sequence ID" value="NZ_JBBHJZ010000001.1"/>
</dbReference>
<dbReference type="InterPro" id="IPR005498">
    <property type="entry name" value="T4SS_VirB10/TraB/TrbI"/>
</dbReference>
<proteinExistence type="inferred from homology"/>
<comment type="caution">
    <text evidence="8">The sequence shown here is derived from an EMBL/GenBank/DDBJ whole genome shotgun (WGS) entry which is preliminary data.</text>
</comment>
<keyword evidence="4 7" id="KW-1133">Transmembrane helix</keyword>
<feature type="transmembrane region" description="Helical" evidence="7">
    <location>
        <begin position="36"/>
        <end position="56"/>
    </location>
</feature>
<keyword evidence="3 7" id="KW-0812">Transmembrane</keyword>
<dbReference type="EMBL" id="JBBHJZ010000001">
    <property type="protein sequence ID" value="MEJ5976562.1"/>
    <property type="molecule type" value="Genomic_DNA"/>
</dbReference>
<keyword evidence="9" id="KW-1185">Reference proteome</keyword>
<evidence type="ECO:0000313" key="8">
    <source>
        <dbReference type="EMBL" id="MEJ5976562.1"/>
    </source>
</evidence>
<dbReference type="Proteomes" id="UP001361239">
    <property type="component" value="Unassembled WGS sequence"/>
</dbReference>
<evidence type="ECO:0000256" key="5">
    <source>
        <dbReference type="ARBA" id="ARBA00023136"/>
    </source>
</evidence>
<evidence type="ECO:0000256" key="7">
    <source>
        <dbReference type="SAM" id="Phobius"/>
    </source>
</evidence>
<evidence type="ECO:0000256" key="3">
    <source>
        <dbReference type="ARBA" id="ARBA00022692"/>
    </source>
</evidence>
<comment type="subcellular location">
    <subcellularLocation>
        <location evidence="1">Membrane</location>
        <topology evidence="1">Single-pass membrane protein</topology>
    </subcellularLocation>
</comment>
<feature type="region of interest" description="Disordered" evidence="6">
    <location>
        <begin position="72"/>
        <end position="92"/>
    </location>
</feature>
<dbReference type="Gene3D" id="2.40.128.260">
    <property type="entry name" value="Type IV secretion system, VirB10/TraB/TrbI"/>
    <property type="match status" value="1"/>
</dbReference>
<comment type="similarity">
    <text evidence="2">Belongs to the TrbI/VirB10 family.</text>
</comment>
<organism evidence="8 9">
    <name type="scientific">Novosphingobium anseongense</name>
    <dbReference type="NCBI Taxonomy" id="3133436"/>
    <lineage>
        <taxon>Bacteria</taxon>
        <taxon>Pseudomonadati</taxon>
        <taxon>Pseudomonadota</taxon>
        <taxon>Alphaproteobacteria</taxon>
        <taxon>Sphingomonadales</taxon>
        <taxon>Sphingomonadaceae</taxon>
        <taxon>Novosphingobium</taxon>
    </lineage>
</organism>
<evidence type="ECO:0000256" key="1">
    <source>
        <dbReference type="ARBA" id="ARBA00004167"/>
    </source>
</evidence>
<reference evidence="8 9" key="1">
    <citation type="submission" date="2024-03" db="EMBL/GenBank/DDBJ databases">
        <authorList>
            <person name="Jo J.-H."/>
        </authorList>
    </citation>
    <scope>NUCLEOTIDE SEQUENCE [LARGE SCALE GENOMIC DNA]</scope>
    <source>
        <strain evidence="8 9">PS1R-30</strain>
    </source>
</reference>
<name>A0ABU8RU21_9SPHN</name>
<gene>
    <name evidence="8" type="ORF">WG901_07950</name>
</gene>
<evidence type="ECO:0000256" key="4">
    <source>
        <dbReference type="ARBA" id="ARBA00022989"/>
    </source>
</evidence>
<dbReference type="CDD" id="cd16429">
    <property type="entry name" value="VirB10"/>
    <property type="match status" value="1"/>
</dbReference>
<protein>
    <submittedName>
        <fullName evidence="8">TrbI/VirB10 family protein</fullName>
    </submittedName>
</protein>
<keyword evidence="5 7" id="KW-0472">Membrane</keyword>
<evidence type="ECO:0000256" key="6">
    <source>
        <dbReference type="SAM" id="MobiDB-lite"/>
    </source>
</evidence>
<evidence type="ECO:0000313" key="9">
    <source>
        <dbReference type="Proteomes" id="UP001361239"/>
    </source>
</evidence>
<dbReference type="Pfam" id="PF03743">
    <property type="entry name" value="TrbI"/>
    <property type="match status" value="1"/>
</dbReference>
<evidence type="ECO:0000256" key="2">
    <source>
        <dbReference type="ARBA" id="ARBA00010265"/>
    </source>
</evidence>
<sequence>MNDEAEADLAHRPKIDPETLVLRATPRKAVRFRRSAVIAAAALGSVAIVGVAWLGLRPTSFRMVAEASDKIEGASPPDQLANAPKSYGDAPRLGAPLPGDLGRPILAHQRAVMATEPAIDRSAQDAEAERQRIEADRKAARESGVMMQIASGAAAGQGKGAAAVRVALPDGEVASEDRSLDIDRTADPNAQRRKASFLRQGDAASDVNLGRLVGAPSPYTLSAGSIIAASLITGLNSDLPGLVTAQISENAYDSATGQILLLPQGARLIGRYDSVIAFGQGRALVTWNRIVLPDGSSIRIDNMPATDTSGYAGLSDSIDRHTWQLLKGIALSTLLGVGTEISFGDERSDLVRALRQSAQQNGVRAGDQLVGRSMDIQPTLKVRPGWPLRVVVHKDLVLAPWAQRGPSR</sequence>
<accession>A0ABU8RU21</accession>